<evidence type="ECO:0000313" key="14">
    <source>
        <dbReference type="EnsemblMetazoa" id="MESCA004534-PA"/>
    </source>
</evidence>
<dbReference type="EMBL" id="CAQQ02101687">
    <property type="status" value="NOT_ANNOTATED_CDS"/>
    <property type="molecule type" value="Genomic_DNA"/>
</dbReference>
<reference evidence="14" key="2">
    <citation type="submission" date="2015-06" db="UniProtKB">
        <authorList>
            <consortium name="EnsemblMetazoa"/>
        </authorList>
    </citation>
    <scope>IDENTIFICATION</scope>
</reference>
<comment type="similarity">
    <text evidence="2 11">Belongs to the class I-like SAM-binding methyltransferase superfamily. RsmB/NOP family.</text>
</comment>
<dbReference type="InterPro" id="IPR057286">
    <property type="entry name" value="PUA_NSUN2"/>
</dbReference>
<organism evidence="14 15">
    <name type="scientific">Megaselia scalaris</name>
    <name type="common">Humpbacked fly</name>
    <name type="synonym">Phora scalaris</name>
    <dbReference type="NCBI Taxonomy" id="36166"/>
    <lineage>
        <taxon>Eukaryota</taxon>
        <taxon>Metazoa</taxon>
        <taxon>Ecdysozoa</taxon>
        <taxon>Arthropoda</taxon>
        <taxon>Hexapoda</taxon>
        <taxon>Insecta</taxon>
        <taxon>Pterygota</taxon>
        <taxon>Neoptera</taxon>
        <taxon>Endopterygota</taxon>
        <taxon>Diptera</taxon>
        <taxon>Brachycera</taxon>
        <taxon>Muscomorpha</taxon>
        <taxon>Platypezoidea</taxon>
        <taxon>Phoridae</taxon>
        <taxon>Megaseliini</taxon>
        <taxon>Megaselia</taxon>
    </lineage>
</organism>
<protein>
    <recommendedName>
        <fullName evidence="3">tRNA (cytosine(34)-C(5))-methyltransferase</fullName>
        <ecNumber evidence="3">2.1.1.203</ecNumber>
    </recommendedName>
</protein>
<dbReference type="PROSITE" id="PS01153">
    <property type="entry name" value="NOL1_NOP2_SUN"/>
    <property type="match status" value="1"/>
</dbReference>
<dbReference type="GO" id="GO:0030488">
    <property type="term" value="P:tRNA methylation"/>
    <property type="evidence" value="ECO:0007669"/>
    <property type="project" value="UniProtKB-ARBA"/>
</dbReference>
<dbReference type="InterPro" id="IPR018314">
    <property type="entry name" value="RsmB/NOL1/NOP2-like_CS"/>
</dbReference>
<dbReference type="GO" id="GO:0016428">
    <property type="term" value="F:tRNA (cytidine-5-)-methyltransferase activity"/>
    <property type="evidence" value="ECO:0007669"/>
    <property type="project" value="InterPro"/>
</dbReference>
<evidence type="ECO:0000256" key="12">
    <source>
        <dbReference type="SAM" id="MobiDB-lite"/>
    </source>
</evidence>
<feature type="active site" description="Nucleophile" evidence="11">
    <location>
        <position position="310"/>
    </location>
</feature>
<evidence type="ECO:0000256" key="4">
    <source>
        <dbReference type="ARBA" id="ARBA00022555"/>
    </source>
</evidence>
<dbReference type="InterPro" id="IPR023267">
    <property type="entry name" value="RCMT"/>
</dbReference>
<keyword evidence="5 11" id="KW-0489">Methyltransferase</keyword>
<dbReference type="PANTHER" id="PTHR22808:SF1">
    <property type="entry name" value="RNA CYTOSINE-C(5)-METHYLTRANSFERASE NSUN2-RELATED"/>
    <property type="match status" value="1"/>
</dbReference>
<dbReference type="InterPro" id="IPR023270">
    <property type="entry name" value="RCMT_NCL1"/>
</dbReference>
<dbReference type="GO" id="GO:0005737">
    <property type="term" value="C:cytoplasm"/>
    <property type="evidence" value="ECO:0007669"/>
    <property type="project" value="TreeGrafter"/>
</dbReference>
<dbReference type="InterPro" id="IPR001678">
    <property type="entry name" value="MeTrfase_RsmB-F_NOP2_dom"/>
</dbReference>
<evidence type="ECO:0000256" key="9">
    <source>
        <dbReference type="ARBA" id="ARBA00022884"/>
    </source>
</evidence>
<comment type="subcellular location">
    <subcellularLocation>
        <location evidence="1">Nucleus</location>
    </subcellularLocation>
</comment>
<dbReference type="PROSITE" id="PS51686">
    <property type="entry name" value="SAM_MT_RSMB_NOP"/>
    <property type="match status" value="1"/>
</dbReference>
<evidence type="ECO:0000256" key="5">
    <source>
        <dbReference type="ARBA" id="ARBA00022603"/>
    </source>
</evidence>
<evidence type="ECO:0000256" key="10">
    <source>
        <dbReference type="ARBA" id="ARBA00023242"/>
    </source>
</evidence>
<feature type="binding site" evidence="11">
    <location>
        <position position="257"/>
    </location>
    <ligand>
        <name>S-adenosyl-L-methionine</name>
        <dbReference type="ChEBI" id="CHEBI:59789"/>
    </ligand>
</feature>
<keyword evidence="8" id="KW-0819">tRNA processing</keyword>
<evidence type="ECO:0000256" key="3">
    <source>
        <dbReference type="ARBA" id="ARBA00012629"/>
    </source>
</evidence>
<feature type="binding site" evidence="11">
    <location>
        <begin position="173"/>
        <end position="179"/>
    </location>
    <ligand>
        <name>S-adenosyl-L-methionine</name>
        <dbReference type="ChEBI" id="CHEBI:59789"/>
    </ligand>
</feature>
<dbReference type="Gene3D" id="3.40.50.150">
    <property type="entry name" value="Vaccinia Virus protein VP39"/>
    <property type="match status" value="1"/>
</dbReference>
<evidence type="ECO:0000256" key="11">
    <source>
        <dbReference type="PROSITE-ProRule" id="PRU01023"/>
    </source>
</evidence>
<name>T1GLW9_MEGSC</name>
<keyword evidence="10" id="KW-0539">Nucleus</keyword>
<keyword evidence="4" id="KW-0820">tRNA-binding</keyword>
<dbReference type="HOGENOM" id="CLU_005316_4_3_1"/>
<dbReference type="PRINTS" id="PR02011">
    <property type="entry name" value="RCMTNCL1"/>
</dbReference>
<dbReference type="SUPFAM" id="SSF53335">
    <property type="entry name" value="S-adenosyl-L-methionine-dependent methyltransferases"/>
    <property type="match status" value="1"/>
</dbReference>
<dbReference type="Pfam" id="PF01189">
    <property type="entry name" value="Methyltr_RsmB-F"/>
    <property type="match status" value="1"/>
</dbReference>
<dbReference type="Proteomes" id="UP000015102">
    <property type="component" value="Unassembled WGS sequence"/>
</dbReference>
<evidence type="ECO:0000256" key="2">
    <source>
        <dbReference type="ARBA" id="ARBA00007494"/>
    </source>
</evidence>
<dbReference type="AlphaFoldDB" id="T1GLW9"/>
<feature type="compositionally biased region" description="Basic and acidic residues" evidence="12">
    <location>
        <begin position="14"/>
        <end position="27"/>
    </location>
</feature>
<accession>T1GLW9</accession>
<dbReference type="Pfam" id="PF25378">
    <property type="entry name" value="PUA_NSUN2"/>
    <property type="match status" value="1"/>
</dbReference>
<keyword evidence="7 11" id="KW-0949">S-adenosyl-L-methionine</keyword>
<feature type="binding site" evidence="11">
    <location>
        <position position="230"/>
    </location>
    <ligand>
        <name>S-adenosyl-L-methionine</name>
        <dbReference type="ChEBI" id="CHEBI:59789"/>
    </ligand>
</feature>
<proteinExistence type="inferred from homology"/>
<dbReference type="GO" id="GO:0000049">
    <property type="term" value="F:tRNA binding"/>
    <property type="evidence" value="ECO:0007669"/>
    <property type="project" value="UniProtKB-KW"/>
</dbReference>
<dbReference type="InterPro" id="IPR049560">
    <property type="entry name" value="MeTrfase_RsmB-F_NOP2_cat"/>
</dbReference>
<evidence type="ECO:0000256" key="8">
    <source>
        <dbReference type="ARBA" id="ARBA00022694"/>
    </source>
</evidence>
<dbReference type="FunFam" id="3.40.50.150:FF:000271">
    <property type="entry name" value="NOL1/NOP2/Sun family protein"/>
    <property type="match status" value="1"/>
</dbReference>
<dbReference type="GO" id="GO:0005634">
    <property type="term" value="C:nucleus"/>
    <property type="evidence" value="ECO:0007669"/>
    <property type="project" value="UniProtKB-SubCell"/>
</dbReference>
<evidence type="ECO:0000256" key="1">
    <source>
        <dbReference type="ARBA" id="ARBA00004123"/>
    </source>
</evidence>
<dbReference type="PRINTS" id="PR02008">
    <property type="entry name" value="RCMTFAMILY"/>
</dbReference>
<feature type="binding site" evidence="11">
    <location>
        <position position="203"/>
    </location>
    <ligand>
        <name>S-adenosyl-L-methionine</name>
        <dbReference type="ChEBI" id="CHEBI:59789"/>
    </ligand>
</feature>
<dbReference type="STRING" id="36166.T1GLW9"/>
<feature type="region of interest" description="Disordered" evidence="12">
    <location>
        <begin position="1"/>
        <end position="27"/>
    </location>
</feature>
<evidence type="ECO:0000256" key="6">
    <source>
        <dbReference type="ARBA" id="ARBA00022679"/>
    </source>
</evidence>
<dbReference type="PANTHER" id="PTHR22808">
    <property type="entry name" value="NCL1 YEAST -RELATED NOL1/NOP2/FMU SUN DOMAIN-CONTAINING"/>
    <property type="match status" value="1"/>
</dbReference>
<keyword evidence="6 11" id="KW-0808">Transferase</keyword>
<dbReference type="InterPro" id="IPR057285">
    <property type="entry name" value="Pre-PUA_NSUN2"/>
</dbReference>
<feature type="domain" description="SAM-dependent MTase RsmB/NOP-type" evidence="13">
    <location>
        <begin position="74"/>
        <end position="399"/>
    </location>
</feature>
<dbReference type="OMA" id="QLFTEYV"/>
<dbReference type="EC" id="2.1.1.203" evidence="3"/>
<dbReference type="Pfam" id="PF25376">
    <property type="entry name" value="Pre-PUA_NSUN2"/>
    <property type="match status" value="1"/>
</dbReference>
<dbReference type="InterPro" id="IPR029063">
    <property type="entry name" value="SAM-dependent_MTases_sf"/>
</dbReference>
<sequence length="650" mass="74218">MGKGRKKGNSFAARKREQKLGPKPDRRSEPYVEIVKDNLLFEKFYKAQNICPTEEEFETFLAAIKGFRDEAKALRNIIENDIFQEYTTGFAEINGVKVDEVEKPKCLTWYPDHLAWQLNLTRKNIRSSEHLFKLHNFLISETNAGAISRQEAVSMIPPVVLDVKPEDKVLDMCAAPGSKTAQLIEALHSGKEKIPSGFVVANDVDNNRCYMLVHQAKRMNSPCFLVTNYDSSCYPNVLETQADGTTANLKFDKVLCDVPCSGDGTMRKNPDIWGKWTPAQGNNLHGVQYRIAKRGAELLKVGGRLVYSTCSMNPIENEAVLQRLISDSEGMTSWLLASKEVDMYKSFDEVPEKLHTVIRPNMFPLPEEEIKKIGLDKCIRILPHLQNTGSFFVAAIQKKAKLPWEKHEDEKRILSVSTDSEQPPAKKKRRIYGYKEDPYVFFEENDPVWEEIQKYYDLDASFNPLCLLTRCSNEKKKNIYFCSDKVKDFVKLNEGTIKIINTGVKTFARCDNKNMQCRFRLAQEGLPSSNPFIGDQRRLEITKEDLVILLQCTDPTKPPSYRELNEVTQEKWLALAPGSCVLKYVDELFCLYVVGWRGSSSLRAYVDQNDTIHILRLLGADISKFEKNKFILKNEGIKVEENISEDVKEG</sequence>
<reference evidence="15" key="1">
    <citation type="submission" date="2013-02" db="EMBL/GenBank/DDBJ databases">
        <authorList>
            <person name="Hughes D."/>
        </authorList>
    </citation>
    <scope>NUCLEOTIDE SEQUENCE</scope>
    <source>
        <strain>Durham</strain>
        <strain evidence="15">NC isolate 2 -- Noor lab</strain>
    </source>
</reference>
<keyword evidence="15" id="KW-1185">Reference proteome</keyword>
<evidence type="ECO:0000259" key="13">
    <source>
        <dbReference type="PROSITE" id="PS51686"/>
    </source>
</evidence>
<evidence type="ECO:0000256" key="7">
    <source>
        <dbReference type="ARBA" id="ARBA00022691"/>
    </source>
</evidence>
<keyword evidence="9 11" id="KW-0694">RNA-binding</keyword>
<evidence type="ECO:0000313" key="15">
    <source>
        <dbReference type="Proteomes" id="UP000015102"/>
    </source>
</evidence>
<dbReference type="EnsemblMetazoa" id="MESCA004534-RA">
    <property type="protein sequence ID" value="MESCA004534-PA"/>
    <property type="gene ID" value="MESCA004534"/>
</dbReference>